<proteinExistence type="predicted"/>
<evidence type="ECO:0008006" key="2">
    <source>
        <dbReference type="Google" id="ProtNLM"/>
    </source>
</evidence>
<reference evidence="1" key="1">
    <citation type="submission" date="2018-06" db="EMBL/GenBank/DDBJ databases">
        <authorList>
            <person name="Zhirakovskaya E."/>
        </authorList>
    </citation>
    <scope>NUCLEOTIDE SEQUENCE</scope>
</reference>
<dbReference type="NCBIfam" id="TIGR04131">
    <property type="entry name" value="Bac_Flav_CTERM"/>
    <property type="match status" value="1"/>
</dbReference>
<evidence type="ECO:0000313" key="1">
    <source>
        <dbReference type="EMBL" id="VAW29582.1"/>
    </source>
</evidence>
<sequence>SLTTVTTSVFVDKNLDNTLQYCYYIKSIGHYSLPGLVDPIVNYSQIACAIPKDVIAPCPPENAVVTNCDKVENTLKIWMSPEDSCYYDLEKYRIYYAPPGGQFSLLDSVNGNHADTVYYRHLNLENVVGCYFTEAVDSTGNVSGRSQKICVSYNACPRYELPNVFTPNGDGVNDKFVPINSLSNNPKATVDHVDMVIFNRWGKQVFHTKDPMINWDGRNIYTKAESPAGVYFYTCEVYFISSDGLKKYHLQGSVTLIR</sequence>
<protein>
    <recommendedName>
        <fullName evidence="2">Gliding motility-associated C-terminal domain-containing protein</fullName>
    </recommendedName>
</protein>
<feature type="non-terminal residue" evidence="1">
    <location>
        <position position="1"/>
    </location>
</feature>
<gene>
    <name evidence="1" type="ORF">MNBD_BACTEROID07-1770</name>
</gene>
<dbReference type="InterPro" id="IPR026341">
    <property type="entry name" value="T9SS_type_B"/>
</dbReference>
<organism evidence="1">
    <name type="scientific">hydrothermal vent metagenome</name>
    <dbReference type="NCBI Taxonomy" id="652676"/>
    <lineage>
        <taxon>unclassified sequences</taxon>
        <taxon>metagenomes</taxon>
        <taxon>ecological metagenomes</taxon>
    </lineage>
</organism>
<name>A0A3B0UTG8_9ZZZZ</name>
<dbReference type="Pfam" id="PF13585">
    <property type="entry name" value="CHU_C"/>
    <property type="match status" value="1"/>
</dbReference>
<dbReference type="EMBL" id="UOET01000384">
    <property type="protein sequence ID" value="VAW29582.1"/>
    <property type="molecule type" value="Genomic_DNA"/>
</dbReference>
<accession>A0A3B0UTG8</accession>
<dbReference type="AlphaFoldDB" id="A0A3B0UTG8"/>